<dbReference type="AlphaFoldDB" id="U1N2C6"/>
<keyword evidence="2" id="KW-1133">Transmembrane helix</keyword>
<feature type="compositionally biased region" description="Polar residues" evidence="1">
    <location>
        <begin position="457"/>
        <end position="488"/>
    </location>
</feature>
<protein>
    <recommendedName>
        <fullName evidence="5">Secreted glycoprotein</fullName>
    </recommendedName>
</protein>
<evidence type="ECO:0000313" key="3">
    <source>
        <dbReference type="EMBL" id="ERG97029.1"/>
    </source>
</evidence>
<feature type="transmembrane region" description="Helical" evidence="2">
    <location>
        <begin position="504"/>
        <end position="523"/>
    </location>
</feature>
<organism evidence="3 4">
    <name type="scientific">Haloquadratum walsbyi J07HQW2</name>
    <dbReference type="NCBI Taxonomy" id="1238425"/>
    <lineage>
        <taxon>Archaea</taxon>
        <taxon>Methanobacteriati</taxon>
        <taxon>Methanobacteriota</taxon>
        <taxon>Stenosarchaea group</taxon>
        <taxon>Halobacteria</taxon>
        <taxon>Halobacteriales</taxon>
        <taxon>Haloferacaceae</taxon>
        <taxon>Haloquadratum</taxon>
    </lineage>
</organism>
<proteinExistence type="predicted"/>
<keyword evidence="2" id="KW-0812">Transmembrane</keyword>
<dbReference type="HOGENOM" id="CLU_505900_0_0_2"/>
<evidence type="ECO:0008006" key="5">
    <source>
        <dbReference type="Google" id="ProtNLM"/>
    </source>
</evidence>
<feature type="region of interest" description="Disordered" evidence="1">
    <location>
        <begin position="426"/>
        <end position="494"/>
    </location>
</feature>
<name>U1N2C6_9EURY</name>
<feature type="compositionally biased region" description="Low complexity" evidence="1">
    <location>
        <begin position="442"/>
        <end position="456"/>
    </location>
</feature>
<evidence type="ECO:0000313" key="4">
    <source>
        <dbReference type="Proteomes" id="UP000030710"/>
    </source>
</evidence>
<evidence type="ECO:0000256" key="2">
    <source>
        <dbReference type="SAM" id="Phobius"/>
    </source>
</evidence>
<keyword evidence="2" id="KW-0472">Membrane</keyword>
<dbReference type="Proteomes" id="UP000030710">
    <property type="component" value="Unassembled WGS sequence"/>
</dbReference>
<sequence length="526" mass="56846">MNPITTHISILVCACLVFSAGGSFVSSAAEPTIDIEINNEQFTDGSEIDVRSNPTVDISVTADTQINLVELYVDGAARRTFDPTNTSLEREFQLHINNGEHDIQVIAGANETTTINGMITKDGGAPFIGYTEPFKTSNKSIPPDVATVPQAQVNLSGYLFDDSSVQSVEIERRFNYSYAGSRETSRANHEITDPGDSFQQKLLLGNGDNEITATYIDEMGNQRRHDFSLVVDDQRAPQIDTSAPTQVTEPSASIGVTVTDNVKIKSVIITSPNLGTKTLVLDRSPKPNTDRLQVNVQENIDLSEGRNEIDIEATDVNGNTVSKKLPIEYIPIIQPTIEIDAANTRVENNSIFVRGRIFQGEVTRASIQTRPESESSSETVDIKGVYTGDSVVETVTINQTLTLAPNETVTEIRVLATDSEGIQHERSVWANSNTGAIGDSPSAVDDSSSLDTALTSEPSQQSDTNTDTETNDASSQATIETDTPVSTETEPDYVTPISTPGFGIIRFGIIITIIVISFTFIGLSGQ</sequence>
<evidence type="ECO:0000256" key="1">
    <source>
        <dbReference type="SAM" id="MobiDB-lite"/>
    </source>
</evidence>
<gene>
    <name evidence="3" type="ORF">J07HQW2_03515</name>
</gene>
<reference evidence="3 4" key="1">
    <citation type="journal article" date="2013" name="PLoS ONE">
        <title>Assembly-driven community genomics of a hypersaline microbial ecosystem.</title>
        <authorList>
            <person name="Podell S."/>
            <person name="Ugalde J.A."/>
            <person name="Narasingarao P."/>
            <person name="Banfield J.F."/>
            <person name="Heidelberg K.B."/>
            <person name="Allen E.E."/>
        </authorList>
    </citation>
    <scope>NUCLEOTIDE SEQUENCE [LARGE SCALE GENOMIC DNA]</scope>
    <source>
        <strain evidence="4">J07HQW2</strain>
    </source>
</reference>
<dbReference type="eggNOG" id="arCOG04500">
    <property type="taxonomic scope" value="Archaea"/>
</dbReference>
<dbReference type="RefSeq" id="WP_021056491.1">
    <property type="nucleotide sequence ID" value="NZ_KE356561.1"/>
</dbReference>
<dbReference type="EMBL" id="KE356561">
    <property type="protein sequence ID" value="ERG97029.1"/>
    <property type="molecule type" value="Genomic_DNA"/>
</dbReference>
<accession>U1N2C6</accession>